<comment type="similarity">
    <text evidence="1">Belongs to the peptidase M20A family.</text>
</comment>
<reference evidence="7" key="1">
    <citation type="journal article" date="2022" name="Cell">
        <title>Design, construction, and in vivo augmentation of a complex gut microbiome.</title>
        <authorList>
            <person name="Cheng A.G."/>
            <person name="Ho P.Y."/>
            <person name="Aranda-Diaz A."/>
            <person name="Jain S."/>
            <person name="Yu F.B."/>
            <person name="Meng X."/>
            <person name="Wang M."/>
            <person name="Iakiviak M."/>
            <person name="Nagashima K."/>
            <person name="Zhao A."/>
            <person name="Murugkar P."/>
            <person name="Patil A."/>
            <person name="Atabakhsh K."/>
            <person name="Weakley A."/>
            <person name="Yan J."/>
            <person name="Brumbaugh A.R."/>
            <person name="Higginbottom S."/>
            <person name="Dimas A."/>
            <person name="Shiver A.L."/>
            <person name="Deutschbauer A."/>
            <person name="Neff N."/>
            <person name="Sonnenburg J.L."/>
            <person name="Huang K.C."/>
            <person name="Fischbach M.A."/>
        </authorList>
    </citation>
    <scope>NUCLEOTIDE SEQUENCE</scope>
    <source>
        <strain evidence="7">DSM 19829</strain>
    </source>
</reference>
<protein>
    <submittedName>
        <fullName evidence="7">M20/M25/M40 family metallo-hydrolase</fullName>
    </submittedName>
</protein>
<keyword evidence="4" id="KW-0378">Hydrolase</keyword>
<keyword evidence="8" id="KW-1185">Reference proteome</keyword>
<dbReference type="PANTHER" id="PTHR45962">
    <property type="entry name" value="N-FATTY-ACYL-AMINO ACID SYNTHASE/HYDROLASE PM20D1"/>
    <property type="match status" value="1"/>
</dbReference>
<dbReference type="Pfam" id="PF01546">
    <property type="entry name" value="Peptidase_M20"/>
    <property type="match status" value="1"/>
</dbReference>
<evidence type="ECO:0000256" key="1">
    <source>
        <dbReference type="ARBA" id="ARBA00006247"/>
    </source>
</evidence>
<keyword evidence="5" id="KW-0862">Zinc</keyword>
<evidence type="ECO:0000313" key="8">
    <source>
        <dbReference type="Proteomes" id="UP001060164"/>
    </source>
</evidence>
<sequence>MIGWMISGILLLLLAAILIRTVMFRPANEPALHPQEIMLDEAKIIDDLAAMIRCKTVSNRDESLVDHMEFVKFQTLLKERFPAVHRHAKLTKIGKTGLLYHLRGQSAEKPSVCMAHYDVVPAEESGWDRPAFAGLVEGDMIWGRGTLDTKGTLCALLEAAELLLKEGYVLKHDLYFSFSGEEEIDGETCADIVDYLREKGIQPAIVLDEGGAVVDHVFPGVDRPCAVVGIGEKGSVNMDFVIESDGGHASTPPAHTILGQLAQAVASIEKHPFKRQLTRPVKEMFDTLGRHSSLVYRMIFANLWCFLPLLDFICKKSGGELNAMMRTTVAVTRMEGSKAYNVLPPNAAFGANIRLLGDDTIESATKYLQRVIKNEKIRPRLVNGTNPSIYSDTSCEEWNTLKEVIAETWPGTLVSPYLMMACSDSRHYCSITDRVYRFSAMQLSKEERGMIHGNNERVPVETMLTTVRFYVRLLQRL</sequence>
<dbReference type="Pfam" id="PF07687">
    <property type="entry name" value="M20_dimer"/>
    <property type="match status" value="1"/>
</dbReference>
<proteinExistence type="inferred from homology"/>
<evidence type="ECO:0000256" key="5">
    <source>
        <dbReference type="ARBA" id="ARBA00022833"/>
    </source>
</evidence>
<dbReference type="Gene3D" id="3.40.630.10">
    <property type="entry name" value="Zn peptidases"/>
    <property type="match status" value="1"/>
</dbReference>
<name>A0ABY5VFU6_9FIRM</name>
<evidence type="ECO:0000256" key="2">
    <source>
        <dbReference type="ARBA" id="ARBA00022670"/>
    </source>
</evidence>
<dbReference type="InterPro" id="IPR002933">
    <property type="entry name" value="Peptidase_M20"/>
</dbReference>
<dbReference type="Proteomes" id="UP001060164">
    <property type="component" value="Chromosome"/>
</dbReference>
<dbReference type="InterPro" id="IPR047177">
    <property type="entry name" value="Pept_M20A"/>
</dbReference>
<evidence type="ECO:0000256" key="3">
    <source>
        <dbReference type="ARBA" id="ARBA00022723"/>
    </source>
</evidence>
<dbReference type="RefSeq" id="WP_028528912.1">
    <property type="nucleotide sequence ID" value="NZ_CABLBR010000016.1"/>
</dbReference>
<keyword evidence="3" id="KW-0479">Metal-binding</keyword>
<dbReference type="PANTHER" id="PTHR45962:SF1">
    <property type="entry name" value="N-FATTY-ACYL-AMINO ACID SYNTHASE_HYDROLASE PM20D1"/>
    <property type="match status" value="1"/>
</dbReference>
<accession>A0ABY5VFU6</accession>
<evidence type="ECO:0000313" key="7">
    <source>
        <dbReference type="EMBL" id="UWP59252.1"/>
    </source>
</evidence>
<dbReference type="InterPro" id="IPR036264">
    <property type="entry name" value="Bact_exopeptidase_dim_dom"/>
</dbReference>
<dbReference type="Gene3D" id="1.10.150.900">
    <property type="match status" value="1"/>
</dbReference>
<dbReference type="SUPFAM" id="SSF55031">
    <property type="entry name" value="Bacterial exopeptidase dimerisation domain"/>
    <property type="match status" value="1"/>
</dbReference>
<organism evidence="7 8">
    <name type="scientific">Ruminococcus gauvreauii</name>
    <dbReference type="NCBI Taxonomy" id="438033"/>
    <lineage>
        <taxon>Bacteria</taxon>
        <taxon>Bacillati</taxon>
        <taxon>Bacillota</taxon>
        <taxon>Clostridia</taxon>
        <taxon>Eubacteriales</taxon>
        <taxon>Oscillospiraceae</taxon>
        <taxon>Ruminococcus</taxon>
    </lineage>
</organism>
<evidence type="ECO:0000256" key="4">
    <source>
        <dbReference type="ARBA" id="ARBA00022801"/>
    </source>
</evidence>
<evidence type="ECO:0000259" key="6">
    <source>
        <dbReference type="Pfam" id="PF07687"/>
    </source>
</evidence>
<gene>
    <name evidence="7" type="ORF">NQ502_18110</name>
</gene>
<dbReference type="EMBL" id="CP102290">
    <property type="protein sequence ID" value="UWP59252.1"/>
    <property type="molecule type" value="Genomic_DNA"/>
</dbReference>
<dbReference type="Gene3D" id="3.30.70.360">
    <property type="match status" value="1"/>
</dbReference>
<feature type="domain" description="Peptidase M20 dimerisation" evidence="6">
    <location>
        <begin position="230"/>
        <end position="376"/>
    </location>
</feature>
<dbReference type="SUPFAM" id="SSF53187">
    <property type="entry name" value="Zn-dependent exopeptidases"/>
    <property type="match status" value="1"/>
</dbReference>
<dbReference type="InterPro" id="IPR011650">
    <property type="entry name" value="Peptidase_M20_dimer"/>
</dbReference>
<keyword evidence="2" id="KW-0645">Protease</keyword>